<keyword evidence="7" id="KW-0444">Lipid biosynthesis</keyword>
<dbReference type="PIRSF" id="PIRSF000454">
    <property type="entry name" value="FAS_yeast_alpha"/>
    <property type="match status" value="1"/>
</dbReference>
<dbReference type="SUPFAM" id="SSF51735">
    <property type="entry name" value="NAD(P)-binding Rossmann-fold domains"/>
    <property type="match status" value="1"/>
</dbReference>
<keyword evidence="11" id="KW-0276">Fatty acid metabolism</keyword>
<feature type="binding site" evidence="24">
    <location>
        <begin position="1791"/>
        <end position="1807"/>
    </location>
    <ligand>
        <name>acetyl-CoA</name>
        <dbReference type="ChEBI" id="CHEBI:57288"/>
    </ligand>
</feature>
<comment type="catalytic activity">
    <reaction evidence="21">
        <text>a fatty acyl-[ACP] + malonyl-[ACP] + H(+) = a 3-oxoacyl-[ACP] + holo-[ACP] + CO2</text>
        <dbReference type="Rhea" id="RHEA:22836"/>
        <dbReference type="Rhea" id="RHEA-COMP:9623"/>
        <dbReference type="Rhea" id="RHEA-COMP:9685"/>
        <dbReference type="Rhea" id="RHEA-COMP:9916"/>
        <dbReference type="Rhea" id="RHEA-COMP:14125"/>
        <dbReference type="ChEBI" id="CHEBI:15378"/>
        <dbReference type="ChEBI" id="CHEBI:16526"/>
        <dbReference type="ChEBI" id="CHEBI:64479"/>
        <dbReference type="ChEBI" id="CHEBI:78449"/>
        <dbReference type="ChEBI" id="CHEBI:78776"/>
        <dbReference type="ChEBI" id="CHEBI:138651"/>
        <dbReference type="EC" id="2.3.1.41"/>
    </reaction>
</comment>
<dbReference type="InterPro" id="IPR047224">
    <property type="entry name" value="FAS_alpha_su_C"/>
</dbReference>
<dbReference type="Gene3D" id="3.40.50.720">
    <property type="entry name" value="NAD(P)-binding Rossmann-like Domain"/>
    <property type="match status" value="1"/>
</dbReference>
<dbReference type="InterPro" id="IPR018201">
    <property type="entry name" value="Ketoacyl_synth_AS"/>
</dbReference>
<comment type="similarity">
    <text evidence="1 22">Belongs to the thiolase-like superfamily. Fungal fatty acid synthetase subunit alpha family.</text>
</comment>
<dbReference type="InterPro" id="IPR008278">
    <property type="entry name" value="4-PPantetheinyl_Trfase_dom"/>
</dbReference>
<keyword evidence="13" id="KW-0521">NADP</keyword>
<dbReference type="InterPro" id="IPR050830">
    <property type="entry name" value="Fungal_FAS"/>
</dbReference>
<dbReference type="GO" id="GO:0000287">
    <property type="term" value="F:magnesium ion binding"/>
    <property type="evidence" value="ECO:0007669"/>
    <property type="project" value="InterPro"/>
</dbReference>
<dbReference type="EC" id="2.3.1.86" evidence="2"/>
<dbReference type="GO" id="GO:0008897">
    <property type="term" value="F:holo-[acyl-carrier-protein] synthase activity"/>
    <property type="evidence" value="ECO:0007669"/>
    <property type="project" value="InterPro"/>
</dbReference>
<feature type="binding site" evidence="24">
    <location>
        <begin position="1746"/>
        <end position="1748"/>
    </location>
    <ligand>
        <name>acetyl-CoA</name>
        <dbReference type="ChEBI" id="CHEBI:57288"/>
    </ligand>
</feature>
<keyword evidence="9 22" id="KW-0808">Transferase</keyword>
<organism evidence="30 31">
    <name type="scientific">Coccidioides posadasii RMSCC 3488</name>
    <dbReference type="NCBI Taxonomy" id="454284"/>
    <lineage>
        <taxon>Eukaryota</taxon>
        <taxon>Fungi</taxon>
        <taxon>Dikarya</taxon>
        <taxon>Ascomycota</taxon>
        <taxon>Pezizomycotina</taxon>
        <taxon>Eurotiomycetes</taxon>
        <taxon>Eurotiomycetidae</taxon>
        <taxon>Onygenales</taxon>
        <taxon>Onygenaceae</taxon>
        <taxon>Coccidioides</taxon>
    </lineage>
</organism>
<feature type="binding site" evidence="24">
    <location>
        <begin position="1815"/>
        <end position="1818"/>
    </location>
    <ligand>
        <name>acetyl-CoA</name>
        <dbReference type="ChEBI" id="CHEBI:57288"/>
    </ligand>
</feature>
<dbReference type="FunFam" id="3.90.470.20:FF:000005">
    <property type="entry name" value="Fatty acid synthase alpha subunit FasA"/>
    <property type="match status" value="1"/>
</dbReference>
<dbReference type="EC" id="1.1.1.100" evidence="3"/>
<dbReference type="InterPro" id="IPR002582">
    <property type="entry name" value="ACPS"/>
</dbReference>
<dbReference type="Gene3D" id="6.10.250.1930">
    <property type="match status" value="1"/>
</dbReference>
<dbReference type="GO" id="GO:0004316">
    <property type="term" value="F:3-oxoacyl-[acyl-carrier-protein] reductase (NADPH) activity"/>
    <property type="evidence" value="ECO:0007669"/>
    <property type="project" value="UniProtKB-EC"/>
</dbReference>
<evidence type="ECO:0000256" key="26">
    <source>
        <dbReference type="PIRSR" id="PIRSR000454-4"/>
    </source>
</evidence>
<feature type="binding site" evidence="24">
    <location>
        <position position="1782"/>
    </location>
    <ligand>
        <name>acetyl-CoA</name>
        <dbReference type="ChEBI" id="CHEBI:57288"/>
    </ligand>
</feature>
<dbReference type="Gene3D" id="6.10.140.1410">
    <property type="match status" value="1"/>
</dbReference>
<dbReference type="SUPFAM" id="SSF53901">
    <property type="entry name" value="Thiolase-like"/>
    <property type="match status" value="2"/>
</dbReference>
<dbReference type="Pfam" id="PF01648">
    <property type="entry name" value="ACPS"/>
    <property type="match status" value="1"/>
</dbReference>
<keyword evidence="16" id="KW-0443">Lipid metabolism</keyword>
<dbReference type="Pfam" id="PF00109">
    <property type="entry name" value="ketoacyl-synt"/>
    <property type="match status" value="1"/>
</dbReference>
<dbReference type="EC" id="2.3.1.41" evidence="4"/>
<reference evidence="31" key="2">
    <citation type="journal article" date="2009" name="Genome Res.">
        <title>Comparative genomic analyses of the human fungal pathogens Coccidioides and their relatives.</title>
        <authorList>
            <person name="Sharpton T.J."/>
            <person name="Stajich J.E."/>
            <person name="Rounsley S.D."/>
            <person name="Gardner M.J."/>
            <person name="Wortman J.R."/>
            <person name="Jordar V.S."/>
            <person name="Maiti R."/>
            <person name="Kodira C.D."/>
            <person name="Neafsey D.E."/>
            <person name="Zeng Q."/>
            <person name="Hung C.-Y."/>
            <person name="McMahan C."/>
            <person name="Muszewska A."/>
            <person name="Grynberg M."/>
            <person name="Mandel M.A."/>
            <person name="Kellner E.M."/>
            <person name="Barker B.M."/>
            <person name="Galgiani J.N."/>
            <person name="Orbach M.J."/>
            <person name="Kirkland T.N."/>
            <person name="Cole G.T."/>
            <person name="Henn M.R."/>
            <person name="Birren B.W."/>
            <person name="Taylor J.W."/>
        </authorList>
    </citation>
    <scope>NUCLEOTIDE SEQUENCE [LARGE SCALE GENOMIC DNA]</scope>
    <source>
        <strain evidence="31">RMSCC 3488</strain>
    </source>
</reference>
<name>A0A0J6FEP9_COCPO</name>
<keyword evidence="15" id="KW-0520">NAD</keyword>
<evidence type="ECO:0000256" key="21">
    <source>
        <dbReference type="ARBA" id="ARBA00049541"/>
    </source>
</evidence>
<gene>
    <name evidence="30" type="ORF">CPAG_05137</name>
</gene>
<evidence type="ECO:0000256" key="19">
    <source>
        <dbReference type="ARBA" id="ARBA00048237"/>
    </source>
</evidence>
<dbReference type="InterPro" id="IPR014030">
    <property type="entry name" value="Ketoacyl_synth_N"/>
</dbReference>
<evidence type="ECO:0000256" key="9">
    <source>
        <dbReference type="ARBA" id="ARBA00022679"/>
    </source>
</evidence>
<dbReference type="HAMAP" id="MF_00101">
    <property type="entry name" value="AcpS"/>
    <property type="match status" value="1"/>
</dbReference>
<dbReference type="GO" id="GO:0004312">
    <property type="term" value="F:fatty acid synthase activity"/>
    <property type="evidence" value="ECO:0007669"/>
    <property type="project" value="InterPro"/>
</dbReference>
<dbReference type="CDD" id="cd08950">
    <property type="entry name" value="KR_fFAS_SDR_c_like"/>
    <property type="match status" value="1"/>
</dbReference>
<dbReference type="GO" id="GO:0042759">
    <property type="term" value="P:long-chain fatty acid biosynthetic process"/>
    <property type="evidence" value="ECO:0007669"/>
    <property type="project" value="UniProtKB-UniRule"/>
</dbReference>
<dbReference type="InterPro" id="IPR009081">
    <property type="entry name" value="PP-bd_ACP"/>
</dbReference>
<evidence type="ECO:0000256" key="15">
    <source>
        <dbReference type="ARBA" id="ARBA00023027"/>
    </source>
</evidence>
<dbReference type="Gene3D" id="6.10.250.1940">
    <property type="match status" value="1"/>
</dbReference>
<dbReference type="GO" id="GO:0004315">
    <property type="term" value="F:3-oxoacyl-[acyl-carrier-protein] synthase activity"/>
    <property type="evidence" value="ECO:0007669"/>
    <property type="project" value="UniProtKB-EC"/>
</dbReference>
<dbReference type="Pfam" id="PF00106">
    <property type="entry name" value="adh_short"/>
    <property type="match status" value="1"/>
</dbReference>
<feature type="domain" description="Ketosynthase family 3 (KS3)" evidence="29">
    <location>
        <begin position="1099"/>
        <end position="1636"/>
    </location>
</feature>
<dbReference type="Gene3D" id="3.30.70.2490">
    <property type="match status" value="1"/>
</dbReference>
<feature type="binding site" evidence="24">
    <location>
        <position position="1772"/>
    </location>
    <ligand>
        <name>acetyl-CoA</name>
        <dbReference type="ChEBI" id="CHEBI:57288"/>
    </ligand>
</feature>
<sequence length="1861" mass="204569">MRPEVEQELAHTLLVELLAYQFASPVRWIETQDVILAEKRTERIVEIGPADTLGGMARRTIASKYEAYDAATSVQRQILCYNKDAKEIYYDVDPVEEEPEAPVADSTPAPAAVAAVPAQAAASAPSPPPPSAGPAAAVADAPVSALDIVRALVAQKLKKALLDIPPNKAIKDLVGGKSTLQNEILGDLGKEFGSTPERPEDTPIDELSSALQATFNGQLGKQSTSLVARLVSSKMPGGFNITAVRKYLETRWGLGQGRQDGVLLLALTMEPASRLGSEKDAKAYLDDVANKYASIQGISLSTASAGNDSAAGAGGMMMDPAAIDALTKDQRALFKQQLEIIARYLKMDLRAGDKAHLASQQYQSTLHAQLDLWQAEHGDIYASGIQPSFDPLKARVYDSSWNWARQDALNMYFDIIFGRLKVVDREIVSQCIRIMNRSNPLLLDFMQYHIDHCPTERGETYKLAKELGQQLIENCKEVLNADPVYKDVAIPTGPQTIIDSRGNINYEEVPRPSVRKLEHYVAQMAEGGPITEYSNRTKVQNDLRNVYKLIRKQHKLSKSSQLQFNALYREVLRALAMNENQIIPPENGHSKKGNRSGSRSPVNGGPTKPGKIETIPFLHLRRKKAHGWEYSKKLTGVYLDGLESAARSGLTFSGKNALITGAGAGSIGAALLQGLISGGAKVVVTTSRFSREVTEYYQAMYTRYGARGSQLVVVPFNQGSKQDVEALVDYVYDTKNGLGWDLDIIVPFAAISENGREIDSIDSKSELAHRLMLTNIYRLIGSVKTQKQERGFSTRPAQVILPLSPNHGIFGNDGLYSESKLGLETLFNRWYSENWADYLTICGAVIGWTRSTGIMNANDTIAEGVEKLGVRTFSQQEMAFNLLGLMAPAIVDLCQSNPVFADLNGGFQCIPDLNALMGKLRSEMVETSAVRQAVIKETALENKVVNGEDSEALYKKVVTEPRANIKFEFPALPEWKDLEPINQDLKGMVNLDKVVVVTGFAEIGPWGNSRTRWEMEAYGRFSLEGCVEMAWIMGLIKNHNGPIKGQPYSGWVDAKTGEPVSDKDVKAKYEKYILEHSGIRLIEPELFEGYDPNKKQLLEEVVLQEDLETFEASKETAEEFKREHGDKVEIFEIQESGEYTVRLLKGATLLIPKALKFDRLVAGQIPTGWNPKNYGIPDDIISQVDPVTLYVLVCTVETLLASGITDPYEFYKYVHVSELGNCIGSGIGGSRALRGMYKDRYLDKALQKDILQESFINTMSAWVNMLLLSSSGPIKTPVGACATAVESIDIGYETIVEGKARVCFVGGFDDFQEEGSYEFANMKATSNAESEFALGRTPQEMSRPTTTTRAGFMESQGCGMQLIMSAQLALDMGVPIYGILALTTTATDKIGRSVPAPGQGVLTTARENPGKFPSPLLDIKYRRRQLELRRTQIKQWQESELLYLQEEVDAMKAQATEPFNEKEYLQERVEHIQREAIRQEKDAQFALGNNFWKQDSRIAPLRGALATWGLTIDDLDVASFHGTSTVANDKNECDVLCKQMQHLGRKKGNALLGIFQKYLTGHPKGAAGGFMFNGCLQVLNTGLVPGNRNADNIDKIMEKFDYVVYPSRSIQTDGIKAFSVTSFGFGQKGAQAIGIHPKYLFAALDQAQYAAYKVKVEARQKKAYRYFHNGLINNSLFVAKDKSPYDDTLESKVLLNPDARVALNEKTSQLTYPTKAPVHKPDQNTKDMVEYLAKATVTANTRVGVDVESIEAINLENDTFIQRNFTEAEQKYCRQAASPQASFAGRWSAKEAVFKSLGVCGKGAGAALKDIEIINDANGTPVVTLHGDAAAAAKQAGVVGVTVSISHSDSQAVAVAQATVN</sequence>
<keyword evidence="12 25" id="KW-0460">Magnesium</keyword>
<evidence type="ECO:0000256" key="27">
    <source>
        <dbReference type="SAM" id="MobiDB-lite"/>
    </source>
</evidence>
<keyword evidence="8" id="KW-0597">Phosphoprotein</keyword>
<feature type="active site" description="For beta-ketoacyl synthase activity" evidence="23">
    <location>
        <position position="1281"/>
    </location>
</feature>
<dbReference type="InterPro" id="IPR037143">
    <property type="entry name" value="4-PPantetheinyl_Trfase_dom_sf"/>
</dbReference>
<dbReference type="FunFam" id="3.90.25.70:FF:000001">
    <property type="entry name" value="Fatty acid synthase subunit alpha"/>
    <property type="match status" value="1"/>
</dbReference>
<dbReference type="InterPro" id="IPR041550">
    <property type="entry name" value="FASI_helical"/>
</dbReference>
<evidence type="ECO:0000256" key="7">
    <source>
        <dbReference type="ARBA" id="ARBA00022516"/>
    </source>
</evidence>
<dbReference type="NCBIfam" id="TIGR00556">
    <property type="entry name" value="pantethn_trn"/>
    <property type="match status" value="1"/>
</dbReference>
<evidence type="ECO:0000256" key="11">
    <source>
        <dbReference type="ARBA" id="ARBA00022832"/>
    </source>
</evidence>
<evidence type="ECO:0000256" key="12">
    <source>
        <dbReference type="ARBA" id="ARBA00022842"/>
    </source>
</evidence>
<dbReference type="CDD" id="cd00828">
    <property type="entry name" value="elong_cond_enzymes"/>
    <property type="match status" value="1"/>
</dbReference>
<keyword evidence="10 25" id="KW-0479">Metal-binding</keyword>
<feature type="modified residue" description="O-(pantetheine 4'-phosphoryl)serine" evidence="26">
    <location>
        <position position="178"/>
    </location>
</feature>
<dbReference type="GO" id="GO:0005835">
    <property type="term" value="C:fatty acid synthase complex"/>
    <property type="evidence" value="ECO:0007669"/>
    <property type="project" value="InterPro"/>
</dbReference>
<dbReference type="InterPro" id="IPR036291">
    <property type="entry name" value="NAD(P)-bd_dom_sf"/>
</dbReference>
<evidence type="ECO:0000256" key="17">
    <source>
        <dbReference type="ARBA" id="ARBA00023160"/>
    </source>
</evidence>
<feature type="domain" description="Carrier" evidence="28">
    <location>
        <begin position="143"/>
        <end position="218"/>
    </location>
</feature>
<dbReference type="SUPFAM" id="SSF56214">
    <property type="entry name" value="4'-phosphopantetheinyl transferase"/>
    <property type="match status" value="1"/>
</dbReference>
<evidence type="ECO:0000313" key="30">
    <source>
        <dbReference type="EMBL" id="KMM68813.1"/>
    </source>
</evidence>
<evidence type="ECO:0000256" key="23">
    <source>
        <dbReference type="PIRSR" id="PIRSR000454-1"/>
    </source>
</evidence>
<dbReference type="InterPro" id="IPR026025">
    <property type="entry name" value="FAS_alpha_yeast"/>
</dbReference>
<evidence type="ECO:0000256" key="6">
    <source>
        <dbReference type="ARBA" id="ARBA00022450"/>
    </source>
</evidence>
<dbReference type="FunFam" id="3.30.70.2490:FF:000001">
    <property type="entry name" value="Fatty acid synthase subunit alpha"/>
    <property type="match status" value="1"/>
</dbReference>
<evidence type="ECO:0000259" key="29">
    <source>
        <dbReference type="PROSITE" id="PS52004"/>
    </source>
</evidence>
<proteinExistence type="inferred from homology"/>
<evidence type="ECO:0000256" key="16">
    <source>
        <dbReference type="ARBA" id="ARBA00023098"/>
    </source>
</evidence>
<dbReference type="PROSITE" id="PS52004">
    <property type="entry name" value="KS3_2"/>
    <property type="match status" value="1"/>
</dbReference>
<evidence type="ECO:0000259" key="28">
    <source>
        <dbReference type="PROSITE" id="PS50075"/>
    </source>
</evidence>
<dbReference type="PROSITE" id="PS50075">
    <property type="entry name" value="CARRIER"/>
    <property type="match status" value="1"/>
</dbReference>
<dbReference type="Gene3D" id="6.10.140.1390">
    <property type="match status" value="1"/>
</dbReference>
<evidence type="ECO:0000256" key="22">
    <source>
        <dbReference type="PIRNR" id="PIRNR000454"/>
    </source>
</evidence>
<dbReference type="InterPro" id="IPR040899">
    <property type="entry name" value="Fas_alpha_ACP"/>
</dbReference>
<comment type="catalytic activity">
    <reaction evidence="19">
        <text>acetyl-CoA + n malonyl-CoA + 2n NADPH + 4n H(+) = a long-chain-acyl-CoA + n CoA + n CO2 + 2n NADP(+).</text>
        <dbReference type="EC" id="2.3.1.86"/>
    </reaction>
</comment>
<feature type="binding site" evidence="25">
    <location>
        <position position="1747"/>
    </location>
    <ligand>
        <name>Mg(2+)</name>
        <dbReference type="ChEBI" id="CHEBI:18420"/>
    </ligand>
</feature>
<dbReference type="OrthoDB" id="4251012at2759"/>
<dbReference type="Gene3D" id="3.40.47.10">
    <property type="match status" value="1"/>
</dbReference>
<keyword evidence="6 22" id="KW-0596">Phosphopantetheine</keyword>
<dbReference type="InterPro" id="IPR020841">
    <property type="entry name" value="PKS_Beta-ketoAc_synthase_dom"/>
</dbReference>
<dbReference type="InterPro" id="IPR016039">
    <property type="entry name" value="Thiolase-like"/>
</dbReference>
<feature type="binding site" evidence="25">
    <location>
        <position position="1746"/>
    </location>
    <ligand>
        <name>Mg(2+)</name>
        <dbReference type="ChEBI" id="CHEBI:18420"/>
    </ligand>
</feature>
<feature type="binding site" evidence="25">
    <location>
        <position position="1847"/>
    </location>
    <ligand>
        <name>Mg(2+)</name>
        <dbReference type="ChEBI" id="CHEBI:18420"/>
    </ligand>
</feature>
<evidence type="ECO:0000256" key="18">
    <source>
        <dbReference type="ARBA" id="ARBA00023268"/>
    </source>
</evidence>
<dbReference type="Gene3D" id="3.90.470.20">
    <property type="entry name" value="4'-phosphopantetheinyl transferase domain"/>
    <property type="match status" value="1"/>
</dbReference>
<dbReference type="Gene3D" id="3.90.25.70">
    <property type="match status" value="1"/>
</dbReference>
<dbReference type="PANTHER" id="PTHR10982:SF21">
    <property type="entry name" value="FATTY ACID SYNTHASE SUBUNIT BETA"/>
    <property type="match status" value="1"/>
</dbReference>
<evidence type="ECO:0000256" key="1">
    <source>
        <dbReference type="ARBA" id="ARBA00007485"/>
    </source>
</evidence>
<evidence type="ECO:0000256" key="8">
    <source>
        <dbReference type="ARBA" id="ARBA00022553"/>
    </source>
</evidence>
<keyword evidence="18" id="KW-0511">Multifunctional enzyme</keyword>
<dbReference type="EMBL" id="DS268111">
    <property type="protein sequence ID" value="KMM68813.1"/>
    <property type="molecule type" value="Genomic_DNA"/>
</dbReference>
<dbReference type="VEuPathDB" id="FungiDB:CPAG_05137"/>
<dbReference type="InterPro" id="IPR002347">
    <property type="entry name" value="SDR_fam"/>
</dbReference>
<dbReference type="PROSITE" id="PS00606">
    <property type="entry name" value="KS3_1"/>
    <property type="match status" value="1"/>
</dbReference>
<accession>A0A0J6FEP9</accession>
<feature type="binding site" evidence="25">
    <location>
        <position position="1846"/>
    </location>
    <ligand>
        <name>Mg(2+)</name>
        <dbReference type="ChEBI" id="CHEBI:18420"/>
    </ligand>
</feature>
<dbReference type="Pfam" id="PF02801">
    <property type="entry name" value="Ketoacyl-synt_C"/>
    <property type="match status" value="1"/>
</dbReference>
<evidence type="ECO:0000256" key="3">
    <source>
        <dbReference type="ARBA" id="ARBA00012948"/>
    </source>
</evidence>
<evidence type="ECO:0000256" key="10">
    <source>
        <dbReference type="ARBA" id="ARBA00022723"/>
    </source>
</evidence>
<reference evidence="30 31" key="1">
    <citation type="submission" date="2007-06" db="EMBL/GenBank/DDBJ databases">
        <title>The Genome Sequence of Coccidioides posadasii RMSCC_3488.</title>
        <authorList>
            <consortium name="Coccidioides Genome Resources Consortium"/>
            <consortium name="The Broad Institute Genome Sequencing Platform"/>
            <person name="Henn M.R."/>
            <person name="Sykes S."/>
            <person name="Young S."/>
            <person name="Jaffe D."/>
            <person name="Berlin A."/>
            <person name="Alvarez P."/>
            <person name="Butler J."/>
            <person name="Gnerre S."/>
            <person name="Grabherr M."/>
            <person name="Mauceli E."/>
            <person name="Brockman W."/>
            <person name="Kodira C."/>
            <person name="Alvarado L."/>
            <person name="Zeng Q."/>
            <person name="Crawford M."/>
            <person name="Antoine C."/>
            <person name="Devon K."/>
            <person name="Galgiani J."/>
            <person name="Orsborn K."/>
            <person name="Lewis M.L."/>
            <person name="Nusbaum C."/>
            <person name="Galagan J."/>
            <person name="Birren B."/>
        </authorList>
    </citation>
    <scope>NUCLEOTIDE SEQUENCE [LARGE SCALE GENOMIC DNA]</scope>
    <source>
        <strain evidence="30 31">RMSCC 3488</strain>
    </source>
</reference>
<dbReference type="InterPro" id="IPR014031">
    <property type="entry name" value="Ketoacyl_synth_C"/>
</dbReference>
<evidence type="ECO:0000256" key="13">
    <source>
        <dbReference type="ARBA" id="ARBA00022857"/>
    </source>
</evidence>
<feature type="binding site" evidence="25">
    <location>
        <position position="1748"/>
    </location>
    <ligand>
        <name>Mg(2+)</name>
        <dbReference type="ChEBI" id="CHEBI:18420"/>
    </ligand>
</feature>
<dbReference type="SUPFAM" id="SSF52151">
    <property type="entry name" value="FabD/lysophospholipase-like"/>
    <property type="match status" value="1"/>
</dbReference>
<dbReference type="Proteomes" id="UP000054567">
    <property type="component" value="Unassembled WGS sequence"/>
</dbReference>
<feature type="region of interest" description="Disordered" evidence="27">
    <location>
        <begin position="582"/>
        <end position="611"/>
    </location>
</feature>
<reference evidence="31" key="3">
    <citation type="journal article" date="2010" name="Genome Res.">
        <title>Population genomic sequencing of Coccidioides fungi reveals recent hybridization and transposon control.</title>
        <authorList>
            <person name="Neafsey D.E."/>
            <person name="Barker B.M."/>
            <person name="Sharpton T.J."/>
            <person name="Stajich J.E."/>
            <person name="Park D.J."/>
            <person name="Whiston E."/>
            <person name="Hung C.-Y."/>
            <person name="McMahan C."/>
            <person name="White J."/>
            <person name="Sykes S."/>
            <person name="Heiman D."/>
            <person name="Young S."/>
            <person name="Zeng Q."/>
            <person name="Abouelleil A."/>
            <person name="Aftuck L."/>
            <person name="Bessette D."/>
            <person name="Brown A."/>
            <person name="FitzGerald M."/>
            <person name="Lui A."/>
            <person name="Macdonald J.P."/>
            <person name="Priest M."/>
            <person name="Orbach M.J."/>
            <person name="Galgiani J.N."/>
            <person name="Kirkland T.N."/>
            <person name="Cole G.T."/>
            <person name="Birren B.W."/>
            <person name="Henn M.R."/>
            <person name="Taylor J.W."/>
            <person name="Rounsley S.D."/>
        </authorList>
    </citation>
    <scope>NUCLEOTIDE SEQUENCE [LARGE SCALE GENOMIC DNA]</scope>
    <source>
        <strain evidence="31">RMSCC 3488</strain>
    </source>
</reference>
<dbReference type="Pfam" id="PF18325">
    <property type="entry name" value="Fas_alpha_ACP"/>
    <property type="match status" value="1"/>
</dbReference>
<evidence type="ECO:0000256" key="2">
    <source>
        <dbReference type="ARBA" id="ARBA00012878"/>
    </source>
</evidence>
<evidence type="ECO:0000256" key="5">
    <source>
        <dbReference type="ARBA" id="ARBA00014008"/>
    </source>
</evidence>
<dbReference type="InterPro" id="IPR016035">
    <property type="entry name" value="Acyl_Trfase/lysoPLipase"/>
</dbReference>
<evidence type="ECO:0000256" key="24">
    <source>
        <dbReference type="PIRSR" id="PIRSR000454-2"/>
    </source>
</evidence>
<dbReference type="GO" id="GO:0044550">
    <property type="term" value="P:secondary metabolite biosynthetic process"/>
    <property type="evidence" value="ECO:0007669"/>
    <property type="project" value="UniProtKB-ARBA"/>
</dbReference>
<comment type="catalytic activity">
    <reaction evidence="20">
        <text>a (3R)-hydroxyacyl-[ACP] + NADP(+) = a 3-oxoacyl-[ACP] + NADPH + H(+)</text>
        <dbReference type="Rhea" id="RHEA:17397"/>
        <dbReference type="Rhea" id="RHEA-COMP:9916"/>
        <dbReference type="Rhea" id="RHEA-COMP:9945"/>
        <dbReference type="ChEBI" id="CHEBI:15378"/>
        <dbReference type="ChEBI" id="CHEBI:57783"/>
        <dbReference type="ChEBI" id="CHEBI:58349"/>
        <dbReference type="ChEBI" id="CHEBI:78776"/>
        <dbReference type="ChEBI" id="CHEBI:78827"/>
        <dbReference type="EC" id="1.1.1.100"/>
    </reaction>
</comment>
<dbReference type="PANTHER" id="PTHR10982">
    <property type="entry name" value="MALONYL COA-ACYL CARRIER PROTEIN TRANSACYLASE"/>
    <property type="match status" value="1"/>
</dbReference>
<dbReference type="InterPro" id="IPR004568">
    <property type="entry name" value="Ppantetheine-prot_Trfase_dom"/>
</dbReference>
<keyword evidence="17" id="KW-0275">Fatty acid biosynthesis</keyword>
<evidence type="ECO:0000256" key="14">
    <source>
        <dbReference type="ARBA" id="ARBA00023002"/>
    </source>
</evidence>
<keyword evidence="14" id="KW-0560">Oxidoreductase</keyword>
<evidence type="ECO:0000313" key="31">
    <source>
        <dbReference type="Proteomes" id="UP000054567"/>
    </source>
</evidence>
<evidence type="ECO:0000256" key="4">
    <source>
        <dbReference type="ARBA" id="ARBA00013191"/>
    </source>
</evidence>
<feature type="binding site" evidence="24">
    <location>
        <begin position="1845"/>
        <end position="1847"/>
    </location>
    <ligand>
        <name>acetyl-CoA</name>
        <dbReference type="ChEBI" id="CHEBI:57288"/>
    </ligand>
</feature>
<protein>
    <recommendedName>
        <fullName evidence="5">Fatty acid synthase subunit alpha</fullName>
        <ecNumber evidence="3">1.1.1.100</ecNumber>
        <ecNumber evidence="4">2.3.1.41</ecNumber>
        <ecNumber evidence="2">2.3.1.86</ecNumber>
    </recommendedName>
</protein>
<dbReference type="GO" id="GO:0004321">
    <property type="term" value="F:fatty-acyl-CoA synthase activity"/>
    <property type="evidence" value="ECO:0007669"/>
    <property type="project" value="UniProtKB-EC"/>
</dbReference>
<dbReference type="Pfam" id="PF18314">
    <property type="entry name" value="FAS_I_H"/>
    <property type="match status" value="1"/>
</dbReference>
<evidence type="ECO:0000256" key="25">
    <source>
        <dbReference type="PIRSR" id="PIRSR000454-3"/>
    </source>
</evidence>
<evidence type="ECO:0000256" key="20">
    <source>
        <dbReference type="ARBA" id="ARBA00048508"/>
    </source>
</evidence>